<feature type="region of interest" description="Disordered" evidence="1">
    <location>
        <begin position="1"/>
        <end position="35"/>
    </location>
</feature>
<feature type="compositionally biased region" description="Basic and acidic residues" evidence="1">
    <location>
        <begin position="830"/>
        <end position="843"/>
    </location>
</feature>
<name>A0A178ZZZ0_9EURO</name>
<feature type="region of interest" description="Disordered" evidence="1">
    <location>
        <begin position="313"/>
        <end position="379"/>
    </location>
</feature>
<feature type="compositionally biased region" description="Basic and acidic residues" evidence="1">
    <location>
        <begin position="851"/>
        <end position="860"/>
    </location>
</feature>
<gene>
    <name evidence="2" type="ORF">AYL99_00883</name>
</gene>
<feature type="compositionally biased region" description="Low complexity" evidence="1">
    <location>
        <begin position="766"/>
        <end position="778"/>
    </location>
</feature>
<protein>
    <submittedName>
        <fullName evidence="2">Uncharacterized protein</fullName>
    </submittedName>
</protein>
<dbReference type="STRING" id="1367422.A0A178ZZZ0"/>
<dbReference type="RefSeq" id="XP_018698278.1">
    <property type="nucleotide sequence ID" value="XM_018832399.1"/>
</dbReference>
<dbReference type="EMBL" id="LVYI01000001">
    <property type="protein sequence ID" value="OAP64911.1"/>
    <property type="molecule type" value="Genomic_DNA"/>
</dbReference>
<feature type="region of interest" description="Disordered" evidence="1">
    <location>
        <begin position="607"/>
        <end position="870"/>
    </location>
</feature>
<proteinExistence type="predicted"/>
<feature type="compositionally biased region" description="Basic and acidic residues" evidence="1">
    <location>
        <begin position="151"/>
        <end position="162"/>
    </location>
</feature>
<keyword evidence="3" id="KW-1185">Reference proteome</keyword>
<feature type="compositionally biased region" description="Basic and acidic residues" evidence="1">
    <location>
        <begin position="705"/>
        <end position="725"/>
    </location>
</feature>
<evidence type="ECO:0000313" key="3">
    <source>
        <dbReference type="Proteomes" id="UP000078343"/>
    </source>
</evidence>
<organism evidence="2 3">
    <name type="scientific">Fonsecaea erecta</name>
    <dbReference type="NCBI Taxonomy" id="1367422"/>
    <lineage>
        <taxon>Eukaryota</taxon>
        <taxon>Fungi</taxon>
        <taxon>Dikarya</taxon>
        <taxon>Ascomycota</taxon>
        <taxon>Pezizomycotina</taxon>
        <taxon>Eurotiomycetes</taxon>
        <taxon>Chaetothyriomycetidae</taxon>
        <taxon>Chaetothyriales</taxon>
        <taxon>Herpotrichiellaceae</taxon>
        <taxon>Fonsecaea</taxon>
    </lineage>
</organism>
<dbReference type="Proteomes" id="UP000078343">
    <property type="component" value="Unassembled WGS sequence"/>
</dbReference>
<feature type="region of interest" description="Disordered" evidence="1">
    <location>
        <begin position="394"/>
        <end position="437"/>
    </location>
</feature>
<feature type="compositionally biased region" description="Basic and acidic residues" evidence="1">
    <location>
        <begin position="111"/>
        <end position="121"/>
    </location>
</feature>
<feature type="compositionally biased region" description="Acidic residues" evidence="1">
    <location>
        <begin position="1"/>
        <end position="14"/>
    </location>
</feature>
<feature type="compositionally biased region" description="Basic and acidic residues" evidence="1">
    <location>
        <begin position="16"/>
        <end position="28"/>
    </location>
</feature>
<evidence type="ECO:0000313" key="2">
    <source>
        <dbReference type="EMBL" id="OAP64911.1"/>
    </source>
</evidence>
<dbReference type="OrthoDB" id="5404794at2759"/>
<feature type="compositionally biased region" description="Basic and acidic residues" evidence="1">
    <location>
        <begin position="657"/>
        <end position="669"/>
    </location>
</feature>
<reference evidence="2 3" key="1">
    <citation type="submission" date="2016-04" db="EMBL/GenBank/DDBJ databases">
        <title>Draft genome of Fonsecaea erecta CBS 125763.</title>
        <authorList>
            <person name="Weiss V.A."/>
            <person name="Vicente V.A."/>
            <person name="Raittz R.T."/>
            <person name="Moreno L.F."/>
            <person name="De Souza E.M."/>
            <person name="Pedrosa F.O."/>
            <person name="Steffens M.B."/>
            <person name="Faoro H."/>
            <person name="Tadra-Sfeir M.Z."/>
            <person name="Najafzadeh M.J."/>
            <person name="Felipe M.S."/>
            <person name="Teixeira M."/>
            <person name="Sun J."/>
            <person name="Xi L."/>
            <person name="Gomes R."/>
            <person name="De Azevedo C.M."/>
            <person name="Salgado C.G."/>
            <person name="Da Silva M.B."/>
            <person name="Nascimento M.F."/>
            <person name="Queiroz-Telles F."/>
            <person name="Attili D.S."/>
            <person name="Gorbushina A."/>
        </authorList>
    </citation>
    <scope>NUCLEOTIDE SEQUENCE [LARGE SCALE GENOMIC DNA]</scope>
    <source>
        <strain evidence="2 3">CBS 125763</strain>
    </source>
</reference>
<feature type="compositionally biased region" description="Basic residues" evidence="1">
    <location>
        <begin position="354"/>
        <end position="364"/>
    </location>
</feature>
<sequence>MPFEIADSDAESDFDSPVKRPAVHEPGKENPLPSLVSLPVIDLDEYLDPTQKLSSSIPHYLSDFNQLDGSTDITVSRTADLQTTTLVGDILPGMGTKKRAHSALQDSLGELQHHKPTENPKVKRSKTYGAASRPRTSQDDNLFAPSPECALEPRDSKSIDQDHGAADQIVTDTRTIPAHLSMPVSTDTSKQTGVFPLLDRSLADSTHCMTTSIASMGKYQSINIDFRGSGHGLDVNTNPFGPLSQVSFVEEPSQANPGYVTDLTEVDGAKSTDSGGYYHMVSAHEPCQDQSLHVLSQSSPPRPLAIDAAHTRKDGAASYADGDDRFHVPEIPNDMPDPANGAENVTLSMEKASGPKKRGRKAKNSRLPSKSPAPSLDEDLNNVDFSVLANPTRARRGTVESESQASQISATNAPSKKRKRRKSTQIDEEEAGGDAAELTIVEHPMGDLNLSDEVMIGLPKEAYNPRPSRSRSKIIVEDETEQQTTESSPVKQPTSDLNPSDEVLIGLPREAYKPRPSRTRSKKFVDQDEGLLIPRGADDEHCTPAKDNSNDNLDQETPVIPAAKSSSKEGRKSKVKRAKTSAAALLKKADPMLSDGEEDVVWMDSKPAPVKLDLPPDLKALKKDPDAPKGKQEYEYRQESEEVKSAKSTNITIEIPNRSEVKDHVVEPKKRGRKPKETGPQQQDHNTNEEVEEEQVSCPKSRSPLAEKSKNILNGADKDLAEKASRQAPTVSPITSPEPEDEKHAQSEENGASSGGGKRNQSITTPAKSKPAAPPSSAEKGPTKHSPINPPSLTSSGRKVIYRIGLSRRQNIPSLLRKVDRARPPPKNVVRKEKESKKKKDADADYEGEDGAERPGEMRGPDGMLIEWEF</sequence>
<feature type="compositionally biased region" description="Polar residues" evidence="1">
    <location>
        <begin position="489"/>
        <end position="498"/>
    </location>
</feature>
<evidence type="ECO:0000256" key="1">
    <source>
        <dbReference type="SAM" id="MobiDB-lite"/>
    </source>
</evidence>
<dbReference type="GeneID" id="30005053"/>
<feature type="compositionally biased region" description="Basic and acidic residues" evidence="1">
    <location>
        <begin position="614"/>
        <end position="645"/>
    </location>
</feature>
<dbReference type="AlphaFoldDB" id="A0A178ZZZ0"/>
<feature type="region of interest" description="Disordered" evidence="1">
    <location>
        <begin position="97"/>
        <end position="162"/>
    </location>
</feature>
<accession>A0A178ZZZ0</accession>
<comment type="caution">
    <text evidence="2">The sequence shown here is derived from an EMBL/GenBank/DDBJ whole genome shotgun (WGS) entry which is preliminary data.</text>
</comment>
<feature type="compositionally biased region" description="Polar residues" evidence="1">
    <location>
        <begin position="400"/>
        <end position="414"/>
    </location>
</feature>
<feature type="region of interest" description="Disordered" evidence="1">
    <location>
        <begin position="460"/>
        <end position="582"/>
    </location>
</feature>